<sequence>MLTLIIISYIIFSIDALETSDYLYYIDGKMNEGGILTLDAQGATNTSNIPEKKVKYSSYSRFNKYLSASQGKFYQKKLDLQHITTEKTSEPLNQSEINCKVISHIHQLGLYGLIGFAYKALHLKSNYAPSITYMIKSGPSKVTYINVAEGLEQQFQDEDIVQSCDSFDAINYLSTALYYDGFTSSECFPNDALPDQNLKCADGKEVSKMLKKYYIAQFREMKSKDVKNLLIRFGAVLVNDMIYVGWDKKDDNYYWISAVRKPLEYKYDAAEVLIDDNILYNGYVIIKSWHATIGLILGIAFGMSQLLPRYYVLLQAMLYLLLFLLFMLPIPEQSLAPVGPPVYATPSTQSDTNPNAIQQPHVPYPTTFTTTPERNQYDYEY</sequence>
<dbReference type="Proteomes" id="UP000324800">
    <property type="component" value="Unassembled WGS sequence"/>
</dbReference>
<keyword evidence="2" id="KW-0812">Transmembrane</keyword>
<evidence type="ECO:0000313" key="4">
    <source>
        <dbReference type="EMBL" id="KAA6400110.1"/>
    </source>
</evidence>
<evidence type="ECO:0000256" key="3">
    <source>
        <dbReference type="SAM" id="SignalP"/>
    </source>
</evidence>
<organism evidence="4 5">
    <name type="scientific">Streblomastix strix</name>
    <dbReference type="NCBI Taxonomy" id="222440"/>
    <lineage>
        <taxon>Eukaryota</taxon>
        <taxon>Metamonada</taxon>
        <taxon>Preaxostyla</taxon>
        <taxon>Oxymonadida</taxon>
        <taxon>Streblomastigidae</taxon>
        <taxon>Streblomastix</taxon>
    </lineage>
</organism>
<feature type="transmembrane region" description="Helical" evidence="2">
    <location>
        <begin position="283"/>
        <end position="303"/>
    </location>
</feature>
<keyword evidence="3" id="KW-0732">Signal</keyword>
<dbReference type="AlphaFoldDB" id="A0A5J4WZ15"/>
<feature type="compositionally biased region" description="Polar residues" evidence="1">
    <location>
        <begin position="346"/>
        <end position="358"/>
    </location>
</feature>
<evidence type="ECO:0000256" key="1">
    <source>
        <dbReference type="SAM" id="MobiDB-lite"/>
    </source>
</evidence>
<proteinExistence type="predicted"/>
<protein>
    <submittedName>
        <fullName evidence="4">Uncharacterized protein</fullName>
    </submittedName>
</protein>
<name>A0A5J4WZ15_9EUKA</name>
<feature type="chain" id="PRO_5023846435" evidence="3">
    <location>
        <begin position="17"/>
        <end position="381"/>
    </location>
</feature>
<dbReference type="EMBL" id="SNRW01000619">
    <property type="protein sequence ID" value="KAA6400110.1"/>
    <property type="molecule type" value="Genomic_DNA"/>
</dbReference>
<evidence type="ECO:0000313" key="5">
    <source>
        <dbReference type="Proteomes" id="UP000324800"/>
    </source>
</evidence>
<feature type="transmembrane region" description="Helical" evidence="2">
    <location>
        <begin position="229"/>
        <end position="246"/>
    </location>
</feature>
<accession>A0A5J4WZ15</accession>
<gene>
    <name evidence="4" type="ORF">EZS28_004359</name>
</gene>
<keyword evidence="2" id="KW-0472">Membrane</keyword>
<feature type="region of interest" description="Disordered" evidence="1">
    <location>
        <begin position="346"/>
        <end position="371"/>
    </location>
</feature>
<feature type="signal peptide" evidence="3">
    <location>
        <begin position="1"/>
        <end position="16"/>
    </location>
</feature>
<evidence type="ECO:0000256" key="2">
    <source>
        <dbReference type="SAM" id="Phobius"/>
    </source>
</evidence>
<comment type="caution">
    <text evidence="4">The sequence shown here is derived from an EMBL/GenBank/DDBJ whole genome shotgun (WGS) entry which is preliminary data.</text>
</comment>
<feature type="transmembrane region" description="Helical" evidence="2">
    <location>
        <begin position="310"/>
        <end position="330"/>
    </location>
</feature>
<keyword evidence="2" id="KW-1133">Transmembrane helix</keyword>
<reference evidence="4 5" key="1">
    <citation type="submission" date="2019-03" db="EMBL/GenBank/DDBJ databases">
        <title>Single cell metagenomics reveals metabolic interactions within the superorganism composed of flagellate Streblomastix strix and complex community of Bacteroidetes bacteria on its surface.</title>
        <authorList>
            <person name="Treitli S.C."/>
            <person name="Kolisko M."/>
            <person name="Husnik F."/>
            <person name="Keeling P."/>
            <person name="Hampl V."/>
        </authorList>
    </citation>
    <scope>NUCLEOTIDE SEQUENCE [LARGE SCALE GENOMIC DNA]</scope>
    <source>
        <strain evidence="4">ST1C</strain>
    </source>
</reference>